<feature type="active site" description="Proton acceptor" evidence="4">
    <location>
        <position position="246"/>
    </location>
</feature>
<dbReference type="Proteomes" id="UP000190339">
    <property type="component" value="Unassembled WGS sequence"/>
</dbReference>
<dbReference type="AlphaFoldDB" id="A0A1T5CUM7"/>
<evidence type="ECO:0000313" key="7">
    <source>
        <dbReference type="EMBL" id="SKB63046.1"/>
    </source>
</evidence>
<evidence type="ECO:0000256" key="1">
    <source>
        <dbReference type="ARBA" id="ARBA00022603"/>
    </source>
</evidence>
<protein>
    <submittedName>
        <fullName evidence="7">Dimerisation domain-containing protein</fullName>
    </submittedName>
</protein>
<dbReference type="InterPro" id="IPR012967">
    <property type="entry name" value="COMT_dimerisation"/>
</dbReference>
<dbReference type="PANTHER" id="PTHR43712:SF2">
    <property type="entry name" value="O-METHYLTRANSFERASE CICE"/>
    <property type="match status" value="1"/>
</dbReference>
<proteinExistence type="predicted"/>
<feature type="domain" description="O-methyltransferase C-terminal" evidence="5">
    <location>
        <begin position="111"/>
        <end position="315"/>
    </location>
</feature>
<dbReference type="InterPro" id="IPR036388">
    <property type="entry name" value="WH-like_DNA-bd_sf"/>
</dbReference>
<dbReference type="InterPro" id="IPR029063">
    <property type="entry name" value="SAM-dependent_MTases_sf"/>
</dbReference>
<dbReference type="GO" id="GO:0032259">
    <property type="term" value="P:methylation"/>
    <property type="evidence" value="ECO:0007669"/>
    <property type="project" value="UniProtKB-KW"/>
</dbReference>
<evidence type="ECO:0000259" key="6">
    <source>
        <dbReference type="Pfam" id="PF08100"/>
    </source>
</evidence>
<dbReference type="Gene3D" id="1.10.10.10">
    <property type="entry name" value="Winged helix-like DNA-binding domain superfamily/Winged helix DNA-binding domain"/>
    <property type="match status" value="1"/>
</dbReference>
<evidence type="ECO:0000313" key="8">
    <source>
        <dbReference type="Proteomes" id="UP000190339"/>
    </source>
</evidence>
<keyword evidence="8" id="KW-1185">Reference proteome</keyword>
<name>A0A1T5CUM7_9FLAO</name>
<dbReference type="SUPFAM" id="SSF46785">
    <property type="entry name" value="Winged helix' DNA-binding domain"/>
    <property type="match status" value="1"/>
</dbReference>
<reference evidence="8" key="1">
    <citation type="submission" date="2017-02" db="EMBL/GenBank/DDBJ databases">
        <authorList>
            <person name="Varghese N."/>
            <person name="Submissions S."/>
        </authorList>
    </citation>
    <scope>NUCLEOTIDE SEQUENCE [LARGE SCALE GENOMIC DNA]</scope>
    <source>
        <strain evidence="8">DSM 23546</strain>
    </source>
</reference>
<dbReference type="InterPro" id="IPR001077">
    <property type="entry name" value="COMT_C"/>
</dbReference>
<gene>
    <name evidence="7" type="ORF">SAMN05660866_02492</name>
</gene>
<keyword evidence="2" id="KW-0808">Transferase</keyword>
<dbReference type="GO" id="GO:0046983">
    <property type="term" value="F:protein dimerization activity"/>
    <property type="evidence" value="ECO:0007669"/>
    <property type="project" value="InterPro"/>
</dbReference>
<dbReference type="EMBL" id="FUYL01000007">
    <property type="protein sequence ID" value="SKB63046.1"/>
    <property type="molecule type" value="Genomic_DNA"/>
</dbReference>
<keyword evidence="3" id="KW-0949">S-adenosyl-L-methionine</keyword>
<organism evidence="7 8">
    <name type="scientific">Maribacter arcticus</name>
    <dbReference type="NCBI Taxonomy" id="561365"/>
    <lineage>
        <taxon>Bacteria</taxon>
        <taxon>Pseudomonadati</taxon>
        <taxon>Bacteroidota</taxon>
        <taxon>Flavobacteriia</taxon>
        <taxon>Flavobacteriales</taxon>
        <taxon>Flavobacteriaceae</taxon>
        <taxon>Maribacter</taxon>
    </lineage>
</organism>
<dbReference type="Gene3D" id="1.10.287.1350">
    <property type="match status" value="1"/>
</dbReference>
<sequence length="335" mass="36899">MENNVPPHIAITQMIFGFVPAKAIHIAAKLNIAELIAAHGPMNSAQLAEKTGSHKESIYRLLRALCSNGIFAEDQTGNFGLTPLAECLQEDHPDSMKAMAISAGGLFYKAYTELSFAVQSGEPGWHKAIGMGPFEYLTKNPEEGKIFDRAMTNFHGGETQPMIDNYDFSVFDTVVDVGGGNGEVLSSVLKQNQDVKGVLFDMPEVVARAMENISNNELRSRMEIVGGNFFESVPSSDAYILRHIVHDWSDEDAVVILTNCRKAMKPNGKLLVVEAVIPKGNDPHPFKWLDITMLMIGGKERTKEQFEHIFHQAGLKINRIITVTPSISLVEGIMN</sequence>
<dbReference type="SUPFAM" id="SSF53335">
    <property type="entry name" value="S-adenosyl-L-methionine-dependent methyltransferases"/>
    <property type="match status" value="1"/>
</dbReference>
<keyword evidence="1" id="KW-0489">Methyltransferase</keyword>
<feature type="domain" description="O-methyltransferase dimerisation" evidence="6">
    <location>
        <begin position="13"/>
        <end position="88"/>
    </location>
</feature>
<dbReference type="PROSITE" id="PS51683">
    <property type="entry name" value="SAM_OMT_II"/>
    <property type="match status" value="1"/>
</dbReference>
<accession>A0A1T5CUM7</accession>
<evidence type="ECO:0000256" key="4">
    <source>
        <dbReference type="PIRSR" id="PIRSR005739-1"/>
    </source>
</evidence>
<dbReference type="Pfam" id="PF08100">
    <property type="entry name" value="Dimerisation"/>
    <property type="match status" value="1"/>
</dbReference>
<dbReference type="STRING" id="561365.SAMN05660866_02492"/>
<dbReference type="PANTHER" id="PTHR43712">
    <property type="entry name" value="PUTATIVE (AFU_ORTHOLOGUE AFUA_4G14580)-RELATED"/>
    <property type="match status" value="1"/>
</dbReference>
<dbReference type="PIRSF" id="PIRSF005739">
    <property type="entry name" value="O-mtase"/>
    <property type="match status" value="1"/>
</dbReference>
<dbReference type="GO" id="GO:0008171">
    <property type="term" value="F:O-methyltransferase activity"/>
    <property type="evidence" value="ECO:0007669"/>
    <property type="project" value="InterPro"/>
</dbReference>
<evidence type="ECO:0000256" key="3">
    <source>
        <dbReference type="ARBA" id="ARBA00022691"/>
    </source>
</evidence>
<dbReference type="Gene3D" id="3.40.50.150">
    <property type="entry name" value="Vaccinia Virus protein VP39"/>
    <property type="match status" value="1"/>
</dbReference>
<dbReference type="InterPro" id="IPR016461">
    <property type="entry name" value="COMT-like"/>
</dbReference>
<evidence type="ECO:0000256" key="2">
    <source>
        <dbReference type="ARBA" id="ARBA00022679"/>
    </source>
</evidence>
<dbReference type="InterPro" id="IPR036390">
    <property type="entry name" value="WH_DNA-bd_sf"/>
</dbReference>
<dbReference type="CDD" id="cd02440">
    <property type="entry name" value="AdoMet_MTases"/>
    <property type="match status" value="1"/>
</dbReference>
<evidence type="ECO:0000259" key="5">
    <source>
        <dbReference type="Pfam" id="PF00891"/>
    </source>
</evidence>
<dbReference type="Pfam" id="PF00891">
    <property type="entry name" value="Methyltransf_2"/>
    <property type="match status" value="1"/>
</dbReference>